<comment type="caution">
    <text evidence="3">The sequence shown here is derived from an EMBL/GenBank/DDBJ whole genome shotgun (WGS) entry which is preliminary data.</text>
</comment>
<dbReference type="STRING" id="5098.A0A507QL02"/>
<feature type="compositionally biased region" description="Polar residues" evidence="2">
    <location>
        <begin position="194"/>
        <end position="218"/>
    </location>
</feature>
<evidence type="ECO:0000313" key="4">
    <source>
        <dbReference type="Proteomes" id="UP000319663"/>
    </source>
</evidence>
<name>A0A507QL02_MONPU</name>
<feature type="compositionally biased region" description="Low complexity" evidence="2">
    <location>
        <begin position="80"/>
        <end position="99"/>
    </location>
</feature>
<feature type="compositionally biased region" description="Polar residues" evidence="2">
    <location>
        <begin position="289"/>
        <end position="301"/>
    </location>
</feature>
<feature type="region of interest" description="Disordered" evidence="2">
    <location>
        <begin position="80"/>
        <end position="234"/>
    </location>
</feature>
<accession>A0A507QL02</accession>
<feature type="compositionally biased region" description="Basic and acidic residues" evidence="2">
    <location>
        <begin position="551"/>
        <end position="570"/>
    </location>
</feature>
<dbReference type="Proteomes" id="UP000319663">
    <property type="component" value="Unassembled WGS sequence"/>
</dbReference>
<evidence type="ECO:0000313" key="3">
    <source>
        <dbReference type="EMBL" id="TQB69216.1"/>
    </source>
</evidence>
<dbReference type="OrthoDB" id="3197614at2759"/>
<keyword evidence="4" id="KW-1185">Reference proteome</keyword>
<gene>
    <name evidence="3" type="ORF">MPDQ_002153</name>
</gene>
<feature type="compositionally biased region" description="Polar residues" evidence="2">
    <location>
        <begin position="104"/>
        <end position="138"/>
    </location>
</feature>
<dbReference type="PANTHER" id="PTHR40130">
    <property type="entry name" value="EXPRESSED PROTEIN"/>
    <property type="match status" value="1"/>
</dbReference>
<organism evidence="3 4">
    <name type="scientific">Monascus purpureus</name>
    <name type="common">Red mold</name>
    <name type="synonym">Monascus anka</name>
    <dbReference type="NCBI Taxonomy" id="5098"/>
    <lineage>
        <taxon>Eukaryota</taxon>
        <taxon>Fungi</taxon>
        <taxon>Dikarya</taxon>
        <taxon>Ascomycota</taxon>
        <taxon>Pezizomycotina</taxon>
        <taxon>Eurotiomycetes</taxon>
        <taxon>Eurotiomycetidae</taxon>
        <taxon>Eurotiales</taxon>
        <taxon>Aspergillaceae</taxon>
        <taxon>Monascus</taxon>
    </lineage>
</organism>
<keyword evidence="1" id="KW-0175">Coiled coil</keyword>
<dbReference type="EMBL" id="VIFY01000165">
    <property type="protein sequence ID" value="TQB69216.1"/>
    <property type="molecule type" value="Genomic_DNA"/>
</dbReference>
<feature type="coiled-coil region" evidence="1">
    <location>
        <begin position="480"/>
        <end position="521"/>
    </location>
</feature>
<feature type="region of interest" description="Disordered" evidence="2">
    <location>
        <begin position="534"/>
        <end position="626"/>
    </location>
</feature>
<proteinExistence type="predicted"/>
<dbReference type="PANTHER" id="PTHR40130:SF1">
    <property type="entry name" value="SPINDLE POLE BODY-ASSOCIATED PROTEIN CUT12 DOMAIN-CONTAINING PROTEIN"/>
    <property type="match status" value="1"/>
</dbReference>
<feature type="compositionally biased region" description="Basic and acidic residues" evidence="2">
    <location>
        <begin position="273"/>
        <end position="287"/>
    </location>
</feature>
<feature type="region of interest" description="Disordered" evidence="2">
    <location>
        <begin position="263"/>
        <end position="304"/>
    </location>
</feature>
<dbReference type="Gene3D" id="1.20.58.80">
    <property type="entry name" value="Phosphotransferase system, lactose/cellobiose-type IIA subunit"/>
    <property type="match status" value="1"/>
</dbReference>
<dbReference type="AlphaFoldDB" id="A0A507QL02"/>
<evidence type="ECO:0000256" key="2">
    <source>
        <dbReference type="SAM" id="MobiDB-lite"/>
    </source>
</evidence>
<protein>
    <submittedName>
        <fullName evidence="3">Uncharacterized protein</fullName>
    </submittedName>
</protein>
<reference evidence="3 4" key="1">
    <citation type="submission" date="2019-06" db="EMBL/GenBank/DDBJ databases">
        <title>Wine fermentation using esterase from Monascus purpureus.</title>
        <authorList>
            <person name="Geng C."/>
            <person name="Zhang Y."/>
        </authorList>
    </citation>
    <scope>NUCLEOTIDE SEQUENCE [LARGE SCALE GENOMIC DNA]</scope>
    <source>
        <strain evidence="3">HQ1</strain>
    </source>
</reference>
<sequence length="626" mass="67390">METAPLTLAHTHARNAVLETRKSNPVAASEEHDLAAGEFAAAAQNISDREALRTLQLLENHHKKLAQILRFQHEHPAHAAAADASVASSVPATTPSTTDKSGVKTPSSGQDTQQHPPRPSVNTRLPPRETSSIASNLASARGIPSHPRRASPASPALSSQKAGAKMAESPTRTRTGEMMRGTPRAYRTTDRPGHQSTPKQSGTPTAVSPTAITSQQVVPANADHSSRQRGRFSVTEEPFQRFYSTFEGLISKLSAPLAFAGLPLGPDTSAQDDATRRRSATESRLDRYQATSDRASSSSEPDVSRLFSPAALRAIRASNGGTTGSPAESFYVVPTTGGTVSYAGILTRAEKDAQRNNLEELEEDFVDARETASPADLRQSMTGAAKNRRLRGADQPHNHQLVTLQNPKTMEELQMENQALKHLSDTLSKRLHMWEVNAQSSSIALQQSLKAMHHPAISPDSTSATALPTALASAPSPQVIADLEQRIRDLETNAHRIERERERQNRENEKLKVTLSRYRERWEKLKEGAKIRRAEAKLAGENPNPVAATGSKEKSVADDANASEKAKKETGPALTPTPAPLQDEGDQPSTGGAEVETKTVEAEGIVEGTVENTDTSEHPTGVSEPS</sequence>
<evidence type="ECO:0000256" key="1">
    <source>
        <dbReference type="SAM" id="Coils"/>
    </source>
</evidence>
<feature type="compositionally biased region" description="Low complexity" evidence="2">
    <location>
        <begin position="170"/>
        <end position="184"/>
    </location>
</feature>
<feature type="compositionally biased region" description="Low complexity" evidence="2">
    <location>
        <begin position="150"/>
        <end position="159"/>
    </location>
</feature>